<evidence type="ECO:0000256" key="7">
    <source>
        <dbReference type="ARBA" id="ARBA00023136"/>
    </source>
</evidence>
<dbReference type="FunFam" id="1.20.1720.10:FF:000004">
    <property type="entry name" value="EmrB/QacA family drug resistance transporter"/>
    <property type="match status" value="1"/>
</dbReference>
<keyword evidence="9" id="KW-1185">Reference proteome</keyword>
<dbReference type="EMBL" id="CP026948">
    <property type="protein sequence ID" value="AWB85029.1"/>
    <property type="molecule type" value="Genomic_DNA"/>
</dbReference>
<dbReference type="InterPro" id="IPR011701">
    <property type="entry name" value="MFS"/>
</dbReference>
<dbReference type="PANTHER" id="PTHR23501:SF197">
    <property type="entry name" value="COMD"/>
    <property type="match status" value="1"/>
</dbReference>
<keyword evidence="4" id="KW-1003">Cell membrane</keyword>
<dbReference type="GO" id="GO:0022857">
    <property type="term" value="F:transmembrane transporter activity"/>
    <property type="evidence" value="ECO:0007669"/>
    <property type="project" value="InterPro"/>
</dbReference>
<dbReference type="Gene3D" id="1.20.1250.20">
    <property type="entry name" value="MFS general substrate transporter like domains"/>
    <property type="match status" value="1"/>
</dbReference>
<evidence type="ECO:0000256" key="6">
    <source>
        <dbReference type="ARBA" id="ARBA00022989"/>
    </source>
</evidence>
<dbReference type="InterPro" id="IPR020846">
    <property type="entry name" value="MFS_dom"/>
</dbReference>
<dbReference type="PROSITE" id="PS50850">
    <property type="entry name" value="MFS"/>
    <property type="match status" value="1"/>
</dbReference>
<keyword evidence="3" id="KW-0813">Transport</keyword>
<dbReference type="GO" id="GO:0005886">
    <property type="term" value="C:plasma membrane"/>
    <property type="evidence" value="ECO:0007669"/>
    <property type="project" value="UniProtKB-SubCell"/>
</dbReference>
<keyword evidence="7" id="KW-0472">Membrane</keyword>
<dbReference type="PROSITE" id="PS00217">
    <property type="entry name" value="SUGAR_TRANSPORT_2"/>
    <property type="match status" value="1"/>
</dbReference>
<sequence length="462" mass="47978">MLTMLMSSLGQMIFVTALPTIVGELGGVEHMSWVIAMFMLTMTIAMPLNGKLGDALGRTWLYLGSIGLFVAGSIFGGLADSMGLLILARGIQGLGAGGMMVNSQAIIAEIIPARQRGKYMGAMGVVFGVSSVLGPVLGGWFTEGPGWRWALWINVPFGLAAIAVSAAVLRLRGRSDGPVNFDVLGAVFMVLATGGIIAATTWKDIVLICAAVVFTTLFVAVEMRAAQPLVPMNLFANRNMALTTVAGVILGFSMTGVIGYVPTYLQMVHGLTPTQAGLVLVSMVAGMLLVGVSVGFVISRTGRYKAYPIAGMGMITLSLVALSRLEASSRLAFLAACLFCFGVGIGLVMQVLMLIVQNSFPVSVVGTATAANNFFRQLGSALGASLVGSLFIHNLGEKLAGASISTLTPGAVAGLPPELKAAVATGYNDALTPVFALMAPLTLGALVLLAWVREDPLKETIS</sequence>
<dbReference type="Pfam" id="PF07690">
    <property type="entry name" value="MFS_1"/>
    <property type="match status" value="1"/>
</dbReference>
<dbReference type="KEGG" id="clia:C3E79_03915"/>
<dbReference type="OrthoDB" id="7375466at2"/>
<comment type="subcellular location">
    <subcellularLocation>
        <location evidence="1">Cell membrane</location>
        <topology evidence="1">Multi-pass membrane protein</topology>
    </subcellularLocation>
</comment>
<dbReference type="SUPFAM" id="SSF103473">
    <property type="entry name" value="MFS general substrate transporter"/>
    <property type="match status" value="1"/>
</dbReference>
<comment type="similarity">
    <text evidence="2">Belongs to the major facilitator superfamily. TCR/Tet family.</text>
</comment>
<evidence type="ECO:0000256" key="3">
    <source>
        <dbReference type="ARBA" id="ARBA00022448"/>
    </source>
</evidence>
<dbReference type="InterPro" id="IPR001958">
    <property type="entry name" value="Tet-R_TetA/multi-R_MdtG-like"/>
</dbReference>
<keyword evidence="5" id="KW-0812">Transmembrane</keyword>
<evidence type="ECO:0000256" key="4">
    <source>
        <dbReference type="ARBA" id="ARBA00022475"/>
    </source>
</evidence>
<evidence type="ECO:0000256" key="1">
    <source>
        <dbReference type="ARBA" id="ARBA00004651"/>
    </source>
</evidence>
<protein>
    <submittedName>
        <fullName evidence="8">MFS transporter</fullName>
    </submittedName>
</protein>
<dbReference type="CDD" id="cd17502">
    <property type="entry name" value="MFS_Azr1_MDR_like"/>
    <property type="match status" value="1"/>
</dbReference>
<reference evidence="9" key="1">
    <citation type="submission" date="2018-01" db="EMBL/GenBank/DDBJ databases">
        <authorList>
            <person name="Li J."/>
        </authorList>
    </citation>
    <scope>NUCLEOTIDE SEQUENCE [LARGE SCALE GENOMIC DNA]</scope>
    <source>
        <strain evidence="9">2184</strain>
    </source>
</reference>
<accession>A0A2S0WGX4</accession>
<dbReference type="Gene3D" id="1.20.1720.10">
    <property type="entry name" value="Multidrug resistance protein D"/>
    <property type="match status" value="1"/>
</dbReference>
<dbReference type="InterPro" id="IPR036259">
    <property type="entry name" value="MFS_trans_sf"/>
</dbReference>
<proteinExistence type="inferred from homology"/>
<dbReference type="InterPro" id="IPR005829">
    <property type="entry name" value="Sugar_transporter_CS"/>
</dbReference>
<dbReference type="AlphaFoldDB" id="A0A2S0WGX4"/>
<dbReference type="Proteomes" id="UP000244754">
    <property type="component" value="Chromosome"/>
</dbReference>
<evidence type="ECO:0000313" key="8">
    <source>
        <dbReference type="EMBL" id="AWB85029.1"/>
    </source>
</evidence>
<dbReference type="PANTHER" id="PTHR23501">
    <property type="entry name" value="MAJOR FACILITATOR SUPERFAMILY"/>
    <property type="match status" value="1"/>
</dbReference>
<dbReference type="PRINTS" id="PR01035">
    <property type="entry name" value="TCRTETA"/>
</dbReference>
<evidence type="ECO:0000313" key="9">
    <source>
        <dbReference type="Proteomes" id="UP000244754"/>
    </source>
</evidence>
<evidence type="ECO:0000256" key="2">
    <source>
        <dbReference type="ARBA" id="ARBA00007520"/>
    </source>
</evidence>
<evidence type="ECO:0000256" key="5">
    <source>
        <dbReference type="ARBA" id="ARBA00022692"/>
    </source>
</evidence>
<name>A0A2S0WGX4_9CORY</name>
<gene>
    <name evidence="8" type="ORF">C3E79_03915</name>
</gene>
<dbReference type="RefSeq" id="WP_108405037.1">
    <property type="nucleotide sequence ID" value="NZ_CP026948.1"/>
</dbReference>
<keyword evidence="6" id="KW-1133">Transmembrane helix</keyword>
<organism evidence="8 9">
    <name type="scientific">Corynebacterium liangguodongii</name>
    <dbReference type="NCBI Taxonomy" id="2079535"/>
    <lineage>
        <taxon>Bacteria</taxon>
        <taxon>Bacillati</taxon>
        <taxon>Actinomycetota</taxon>
        <taxon>Actinomycetes</taxon>
        <taxon>Mycobacteriales</taxon>
        <taxon>Corynebacteriaceae</taxon>
        <taxon>Corynebacterium</taxon>
    </lineage>
</organism>